<sequence>MSSSIVLPVRHIYDEMILIVASLRESLEECTIQLHYIIIGICYITLRDDGESEELIVDPKLTRQIHKSRISLLSNGSIHEIKFTAQLVDLWDEINGWFLNMNVMNSLRAYKRVNKITSNNNNNKLLFESADEVYELLSQVSHHQELYAEYSKIYQ</sequence>
<organism evidence="1 2">
    <name type="scientific">Diversispora epigaea</name>
    <dbReference type="NCBI Taxonomy" id="1348612"/>
    <lineage>
        <taxon>Eukaryota</taxon>
        <taxon>Fungi</taxon>
        <taxon>Fungi incertae sedis</taxon>
        <taxon>Mucoromycota</taxon>
        <taxon>Glomeromycotina</taxon>
        <taxon>Glomeromycetes</taxon>
        <taxon>Diversisporales</taxon>
        <taxon>Diversisporaceae</taxon>
        <taxon>Diversispora</taxon>
    </lineage>
</organism>
<evidence type="ECO:0000313" key="2">
    <source>
        <dbReference type="Proteomes" id="UP000266861"/>
    </source>
</evidence>
<accession>A0A397JMM0</accession>
<proteinExistence type="predicted"/>
<evidence type="ECO:0000313" key="1">
    <source>
        <dbReference type="EMBL" id="RHZ89599.1"/>
    </source>
</evidence>
<gene>
    <name evidence="1" type="ORF">Glove_13g24</name>
</gene>
<dbReference type="Proteomes" id="UP000266861">
    <property type="component" value="Unassembled WGS sequence"/>
</dbReference>
<dbReference type="EMBL" id="PQFF01000011">
    <property type="protein sequence ID" value="RHZ89599.1"/>
    <property type="molecule type" value="Genomic_DNA"/>
</dbReference>
<comment type="caution">
    <text evidence="1">The sequence shown here is derived from an EMBL/GenBank/DDBJ whole genome shotgun (WGS) entry which is preliminary data.</text>
</comment>
<dbReference type="AlphaFoldDB" id="A0A397JMM0"/>
<keyword evidence="2" id="KW-1185">Reference proteome</keyword>
<name>A0A397JMM0_9GLOM</name>
<protein>
    <submittedName>
        <fullName evidence="1">Uncharacterized protein</fullName>
    </submittedName>
</protein>
<reference evidence="1 2" key="1">
    <citation type="submission" date="2018-08" db="EMBL/GenBank/DDBJ databases">
        <title>Genome and evolution of the arbuscular mycorrhizal fungus Diversispora epigaea (formerly Glomus versiforme) and its bacterial endosymbionts.</title>
        <authorList>
            <person name="Sun X."/>
            <person name="Fei Z."/>
            <person name="Harrison M."/>
        </authorList>
    </citation>
    <scope>NUCLEOTIDE SEQUENCE [LARGE SCALE GENOMIC DNA]</scope>
    <source>
        <strain evidence="1 2">IT104</strain>
    </source>
</reference>